<dbReference type="AlphaFoldDB" id="A0AAE1EWM2"/>
<feature type="compositionally biased region" description="Polar residues" evidence="1">
    <location>
        <begin position="314"/>
        <end position="326"/>
    </location>
</feature>
<protein>
    <submittedName>
        <fullName evidence="2">Uncharacterized protein</fullName>
    </submittedName>
</protein>
<dbReference type="EMBL" id="JAWQEG010004140">
    <property type="protein sequence ID" value="KAK3862857.1"/>
    <property type="molecule type" value="Genomic_DNA"/>
</dbReference>
<dbReference type="Proteomes" id="UP001286313">
    <property type="component" value="Unassembled WGS sequence"/>
</dbReference>
<evidence type="ECO:0000313" key="2">
    <source>
        <dbReference type="EMBL" id="KAK3862857.1"/>
    </source>
</evidence>
<feature type="compositionally biased region" description="Low complexity" evidence="1">
    <location>
        <begin position="371"/>
        <end position="382"/>
    </location>
</feature>
<accession>A0AAE1EWM2</accession>
<sequence>MEYNRTALTPVRLVPDSKIYDLTLFNLSTMQLQPKYDEPIPLPAAKVADIKMLLSCIGPAFSKYLTNIVADQEKLTSTSRTVVMENENTVPDADIDLVDYVTVPSLIRLVHGNRNGKAFLTSEFRDYHRKECKKEEVQFIARKKIEKKVKELGRWCKCPDQGPMHNVMMWYVPKEVREKYGVEDLTLPNTWTYINTPKTQDDPQQAAGTEDAGTNKTPKHQTITAFTRKIVPGSAHPPSLLTTPVRNNKHDPKTPKNLSITTFTKRITPGLALPSSTTTTSTPTPSPSTTAPSPSSTPTSTSTRQSHTKADGSPGNNQALEPSPNVSRELRTGNKPGRKRSLTKLQGVTPPKTSIVSFFKKNSSKRDSSSKTKSPSNVGSSSQEEMDCVIID</sequence>
<feature type="compositionally biased region" description="Low complexity" evidence="1">
    <location>
        <begin position="274"/>
        <end position="303"/>
    </location>
</feature>
<feature type="compositionally biased region" description="Polar residues" evidence="1">
    <location>
        <begin position="193"/>
        <end position="225"/>
    </location>
</feature>
<proteinExistence type="predicted"/>
<feature type="compositionally biased region" description="Polar residues" evidence="1">
    <location>
        <begin position="256"/>
        <end position="265"/>
    </location>
</feature>
<feature type="compositionally biased region" description="Polar residues" evidence="1">
    <location>
        <begin position="343"/>
        <end position="356"/>
    </location>
</feature>
<evidence type="ECO:0000256" key="1">
    <source>
        <dbReference type="SAM" id="MobiDB-lite"/>
    </source>
</evidence>
<organism evidence="2 3">
    <name type="scientific">Petrolisthes cinctipes</name>
    <name type="common">Flat porcelain crab</name>
    <dbReference type="NCBI Taxonomy" id="88211"/>
    <lineage>
        <taxon>Eukaryota</taxon>
        <taxon>Metazoa</taxon>
        <taxon>Ecdysozoa</taxon>
        <taxon>Arthropoda</taxon>
        <taxon>Crustacea</taxon>
        <taxon>Multicrustacea</taxon>
        <taxon>Malacostraca</taxon>
        <taxon>Eumalacostraca</taxon>
        <taxon>Eucarida</taxon>
        <taxon>Decapoda</taxon>
        <taxon>Pleocyemata</taxon>
        <taxon>Anomura</taxon>
        <taxon>Galatheoidea</taxon>
        <taxon>Porcellanidae</taxon>
        <taxon>Petrolisthes</taxon>
    </lineage>
</organism>
<feature type="region of interest" description="Disordered" evidence="1">
    <location>
        <begin position="193"/>
        <end position="392"/>
    </location>
</feature>
<keyword evidence="3" id="KW-1185">Reference proteome</keyword>
<comment type="caution">
    <text evidence="2">The sequence shown here is derived from an EMBL/GenBank/DDBJ whole genome shotgun (WGS) entry which is preliminary data.</text>
</comment>
<gene>
    <name evidence="2" type="ORF">Pcinc_031313</name>
</gene>
<name>A0AAE1EWM2_PETCI</name>
<evidence type="ECO:0000313" key="3">
    <source>
        <dbReference type="Proteomes" id="UP001286313"/>
    </source>
</evidence>
<reference evidence="2" key="1">
    <citation type="submission" date="2023-10" db="EMBL/GenBank/DDBJ databases">
        <title>Genome assemblies of two species of porcelain crab, Petrolisthes cinctipes and Petrolisthes manimaculis (Anomura: Porcellanidae).</title>
        <authorList>
            <person name="Angst P."/>
        </authorList>
    </citation>
    <scope>NUCLEOTIDE SEQUENCE</scope>
    <source>
        <strain evidence="2">PB745_01</strain>
        <tissue evidence="2">Gill</tissue>
    </source>
</reference>